<gene>
    <name evidence="2" type="ORF">MSAN_02023700</name>
</gene>
<evidence type="ECO:0000313" key="2">
    <source>
        <dbReference type="EMBL" id="KAF7342663.1"/>
    </source>
</evidence>
<feature type="region of interest" description="Disordered" evidence="1">
    <location>
        <begin position="115"/>
        <end position="169"/>
    </location>
</feature>
<reference evidence="2" key="1">
    <citation type="submission" date="2020-05" db="EMBL/GenBank/DDBJ databases">
        <title>Mycena genomes resolve the evolution of fungal bioluminescence.</title>
        <authorList>
            <person name="Tsai I.J."/>
        </authorList>
    </citation>
    <scope>NUCLEOTIDE SEQUENCE</scope>
    <source>
        <strain evidence="2">160909Yilan</strain>
    </source>
</reference>
<sequence>MAEIIEDSPQPVLVLSNRPLKSKLVEELRSIASEMQLAILQDPKVKKDKILKAIEHALKTDDRIAGDPRWEPLLAHRSRPKASAKTSAEKADEEAVEAAKPQLPATGAHHALLAGNVKTDPPGQYKKLSSIPGTISGTEGKALSVNESDSDSESTPASLGHQSAPHTPETKPLVLKAADVQEKSALIQVNFFNERNFAAAPRQVYVEHPVRVITGDEGQPKYVAQLSRLVPAAVEQDSPIKDRGGRLYRTNIRDDSTQHLHIGTIDAVVAGTSRALQPAVINEYVMHDTGGGLTCDLFWDEGAGDSGAGAATNSFNSLNSNGSVAGADANNTPQIENNTVGQNIDIGPLREDTPATMLQLPTDKPLDVARNRAARDPMHRDAPSELRAEFARDLHKRVKTHVPSLPDFQEEWPRCTFAGQMREPTRSLVVILSGLALVSKRTSLYKEVLNIRSSATTEIDGYFTEAMLKRAPKAKAWVDSDGVTNSSKFERLKTVDFKRYLDDHAKPDPNPRKHKKSSSDEDGNRRRRRMTSAGLDETDSSAS</sequence>
<accession>A0A8H6XJE6</accession>
<feature type="region of interest" description="Disordered" evidence="1">
    <location>
        <begin position="74"/>
        <end position="100"/>
    </location>
</feature>
<organism evidence="2 3">
    <name type="scientific">Mycena sanguinolenta</name>
    <dbReference type="NCBI Taxonomy" id="230812"/>
    <lineage>
        <taxon>Eukaryota</taxon>
        <taxon>Fungi</taxon>
        <taxon>Dikarya</taxon>
        <taxon>Basidiomycota</taxon>
        <taxon>Agaricomycotina</taxon>
        <taxon>Agaricomycetes</taxon>
        <taxon>Agaricomycetidae</taxon>
        <taxon>Agaricales</taxon>
        <taxon>Marasmiineae</taxon>
        <taxon>Mycenaceae</taxon>
        <taxon>Mycena</taxon>
    </lineage>
</organism>
<feature type="compositionally biased region" description="Polar residues" evidence="1">
    <location>
        <begin position="153"/>
        <end position="165"/>
    </location>
</feature>
<comment type="caution">
    <text evidence="2">The sequence shown here is derived from an EMBL/GenBank/DDBJ whole genome shotgun (WGS) entry which is preliminary data.</text>
</comment>
<dbReference type="Proteomes" id="UP000623467">
    <property type="component" value="Unassembled WGS sequence"/>
</dbReference>
<feature type="compositionally biased region" description="Basic and acidic residues" evidence="1">
    <location>
        <begin position="500"/>
        <end position="524"/>
    </location>
</feature>
<dbReference type="EMBL" id="JACAZH010000025">
    <property type="protein sequence ID" value="KAF7342663.1"/>
    <property type="molecule type" value="Genomic_DNA"/>
</dbReference>
<dbReference type="AlphaFoldDB" id="A0A8H6XJE6"/>
<name>A0A8H6XJE6_9AGAR</name>
<feature type="region of interest" description="Disordered" evidence="1">
    <location>
        <begin position="500"/>
        <end position="543"/>
    </location>
</feature>
<feature type="compositionally biased region" description="Polar residues" evidence="1">
    <location>
        <begin position="324"/>
        <end position="342"/>
    </location>
</feature>
<evidence type="ECO:0000256" key="1">
    <source>
        <dbReference type="SAM" id="MobiDB-lite"/>
    </source>
</evidence>
<feature type="region of interest" description="Disordered" evidence="1">
    <location>
        <begin position="324"/>
        <end position="349"/>
    </location>
</feature>
<protein>
    <submittedName>
        <fullName evidence="2">Uncharacterized protein</fullName>
    </submittedName>
</protein>
<evidence type="ECO:0000313" key="3">
    <source>
        <dbReference type="Proteomes" id="UP000623467"/>
    </source>
</evidence>
<proteinExistence type="predicted"/>
<keyword evidence="3" id="KW-1185">Reference proteome</keyword>
<dbReference type="OrthoDB" id="3029244at2759"/>